<sequence length="892" mass="98553">MEETSVGTIHISPHERLKKYALKDIEQLYNDFHVKEGGLTQEQIEQMRKQHGSNHVGYSLQAHSFFQRIKRAFINPFSVILFVLAIVSFITDVCLKSNSGRNGTSVVIILSMLIISGMVRLIQERKAGHAADTLIQQIKTTVSVYRQGQQLEISSEELVVGDTVSLSAGERVPADLRLIEAQDLFVSQALLTGESNVLEKNTNRLASATQISLDRFSNIAFMGSSVISGEGKGIVLAVGGSTVYGGYLSELQRNKHSFDTGANSIAWVLIRFMVALVPVVFVVSGITKGDWLTSFLFSLSVAVGLTPELLPMVINACLAKGSSAMGEKQTIVKNINAMQSFGSMDVLCVDKTGTLTGDEVILEYYLDILGEESREVLDCAYLNSFYHTGVANHLDQAILKCSSMPGRENHFFSLGETIQKLDELPFDYERKCVSVLLSVPEKENYIITKGDVDSVYSRCQYVQHKGQTLQIDTADSGGIHAIVDEMTEDGMKVLAVAYKPVSSQSRLQMEDEAELILLGYVVFFDAPKSSAASALQKLEQLHVQVKVLTGDQKSVTLSICRRLGIETEHILTGEEMEELSEDEQLLAVEKTTIFSQLSPGQKSQIIRMLRENGHTVGFLGDGMNDLAAMTAADVGISVDTATQAAKESADVILLKKDLNVLEQGILEGRKAFANMLKYIRITASSNFGNIFSIVLASAFLPFLPMTALQLLLLNLLYDILCMTLPWDRVDADVYEKPSEWSGKTLGRFMRFFGPLSSLFDLATFAFLYFILCPALLGDNFTELSSAMQSQFAILFHTGWFLESMWTQVLILHLLRTKQLSILRSRASGVVWLVTSAGLLILTAIVYTPAAHLLGLAPLPLWYFGFLAVTILAYMLLVTAAKRWYIQKYHTLL</sequence>
<dbReference type="InterPro" id="IPR001757">
    <property type="entry name" value="P_typ_ATPase"/>
</dbReference>
<feature type="transmembrane region" description="Helical" evidence="18">
    <location>
        <begin position="748"/>
        <end position="771"/>
    </location>
</feature>
<comment type="function">
    <text evidence="1">Mediates magnesium influx to the cytosol.</text>
</comment>
<evidence type="ECO:0000256" key="8">
    <source>
        <dbReference type="ARBA" id="ARBA00022553"/>
    </source>
</evidence>
<keyword evidence="15 18" id="KW-0472">Membrane</keyword>
<feature type="domain" description="Cation-transporting P-type ATPase N-terminal" evidence="19">
    <location>
        <begin position="19"/>
        <end position="93"/>
    </location>
</feature>
<dbReference type="GO" id="GO:0016887">
    <property type="term" value="F:ATP hydrolysis activity"/>
    <property type="evidence" value="ECO:0007669"/>
    <property type="project" value="InterPro"/>
</dbReference>
<keyword evidence="11" id="KW-0067">ATP-binding</keyword>
<evidence type="ECO:0000259" key="19">
    <source>
        <dbReference type="SMART" id="SM00831"/>
    </source>
</evidence>
<evidence type="ECO:0000256" key="14">
    <source>
        <dbReference type="ARBA" id="ARBA00022989"/>
    </source>
</evidence>
<dbReference type="SMART" id="SM00831">
    <property type="entry name" value="Cation_ATPase_N"/>
    <property type="match status" value="1"/>
</dbReference>
<dbReference type="Pfam" id="PF13246">
    <property type="entry name" value="Cation_ATPase"/>
    <property type="match status" value="1"/>
</dbReference>
<keyword evidence="9 18" id="KW-0812">Transmembrane</keyword>
<evidence type="ECO:0000256" key="1">
    <source>
        <dbReference type="ARBA" id="ARBA00003954"/>
    </source>
</evidence>
<keyword evidence="14 18" id="KW-1133">Transmembrane helix</keyword>
<dbReference type="InterPro" id="IPR059000">
    <property type="entry name" value="ATPase_P-type_domA"/>
</dbReference>
<evidence type="ECO:0000256" key="11">
    <source>
        <dbReference type="ARBA" id="ARBA00022840"/>
    </source>
</evidence>
<dbReference type="Proteomes" id="UP000595792">
    <property type="component" value="Chromosome"/>
</dbReference>
<dbReference type="Gene3D" id="3.40.50.1000">
    <property type="entry name" value="HAD superfamily/HAD-like"/>
    <property type="match status" value="1"/>
</dbReference>
<dbReference type="Pfam" id="PF00122">
    <property type="entry name" value="E1-E2_ATPase"/>
    <property type="match status" value="1"/>
</dbReference>
<proteinExistence type="inferred from homology"/>
<dbReference type="Gene3D" id="2.70.150.10">
    <property type="entry name" value="Calcium-transporting ATPase, cytoplasmic transduction domain A"/>
    <property type="match status" value="1"/>
</dbReference>
<dbReference type="SFLD" id="SFLDF00027">
    <property type="entry name" value="p-type_atpase"/>
    <property type="match status" value="1"/>
</dbReference>
<dbReference type="PRINTS" id="PR01836">
    <property type="entry name" value="MGATPASE"/>
</dbReference>
<dbReference type="InterPro" id="IPR008250">
    <property type="entry name" value="ATPase_P-typ_transduc_dom_A_sf"/>
</dbReference>
<dbReference type="SUPFAM" id="SSF81653">
    <property type="entry name" value="Calcium ATPase, transduction domain A"/>
    <property type="match status" value="1"/>
</dbReference>
<evidence type="ECO:0000256" key="2">
    <source>
        <dbReference type="ARBA" id="ARBA00004429"/>
    </source>
</evidence>
<evidence type="ECO:0000256" key="12">
    <source>
        <dbReference type="ARBA" id="ARBA00022842"/>
    </source>
</evidence>
<keyword evidence="10" id="KW-0547">Nucleotide-binding</keyword>
<evidence type="ECO:0000256" key="17">
    <source>
        <dbReference type="ARBA" id="ARBA00047295"/>
    </source>
</evidence>
<evidence type="ECO:0000256" key="5">
    <source>
        <dbReference type="ARBA" id="ARBA00013555"/>
    </source>
</evidence>
<feature type="transmembrane region" description="Helical" evidence="18">
    <location>
        <begin position="826"/>
        <end position="848"/>
    </location>
</feature>
<dbReference type="InterPro" id="IPR006415">
    <property type="entry name" value="P-type_ATPase_IIIB"/>
</dbReference>
<dbReference type="AlphaFoldDB" id="A0AAX1KKY9"/>
<dbReference type="Gene3D" id="1.20.1110.10">
    <property type="entry name" value="Calcium-transporting ATPase, transmembrane domain"/>
    <property type="match status" value="1"/>
</dbReference>
<dbReference type="PROSITE" id="PS00154">
    <property type="entry name" value="ATPASE_E1_E2"/>
    <property type="match status" value="1"/>
</dbReference>
<comment type="subcellular location">
    <subcellularLocation>
        <location evidence="2">Cell inner membrane</location>
        <topology evidence="2">Multi-pass membrane protein</topology>
    </subcellularLocation>
</comment>
<dbReference type="InterPro" id="IPR023214">
    <property type="entry name" value="HAD_sf"/>
</dbReference>
<protein>
    <recommendedName>
        <fullName evidence="5">Magnesium-transporting ATPase, P-type 1</fullName>
        <ecNumber evidence="4">7.2.2.14</ecNumber>
    </recommendedName>
    <alternativeName>
        <fullName evidence="16">Mg(2+) transport ATPase, P-type 1</fullName>
    </alternativeName>
</protein>
<evidence type="ECO:0000256" key="6">
    <source>
        <dbReference type="ARBA" id="ARBA00022475"/>
    </source>
</evidence>
<comment type="catalytic activity">
    <reaction evidence="17">
        <text>Mg(2+)(out) + ATP + H2O = Mg(2+)(in) + ADP + phosphate + H(+)</text>
        <dbReference type="Rhea" id="RHEA:10260"/>
        <dbReference type="ChEBI" id="CHEBI:15377"/>
        <dbReference type="ChEBI" id="CHEBI:15378"/>
        <dbReference type="ChEBI" id="CHEBI:18420"/>
        <dbReference type="ChEBI" id="CHEBI:30616"/>
        <dbReference type="ChEBI" id="CHEBI:43474"/>
        <dbReference type="ChEBI" id="CHEBI:456216"/>
        <dbReference type="EC" id="7.2.2.14"/>
    </reaction>
</comment>
<dbReference type="NCBIfam" id="TIGR01494">
    <property type="entry name" value="ATPase_P-type"/>
    <property type="match status" value="2"/>
</dbReference>
<keyword evidence="6" id="KW-1003">Cell membrane</keyword>
<dbReference type="Pfam" id="PF08282">
    <property type="entry name" value="Hydrolase_3"/>
    <property type="match status" value="1"/>
</dbReference>
<evidence type="ECO:0000256" key="7">
    <source>
        <dbReference type="ARBA" id="ARBA00022519"/>
    </source>
</evidence>
<name>A0AAX1KKY9_FLAPL</name>
<dbReference type="InterPro" id="IPR036412">
    <property type="entry name" value="HAD-like_sf"/>
</dbReference>
<keyword evidence="8" id="KW-0597">Phosphoprotein</keyword>
<dbReference type="NCBIfam" id="TIGR01524">
    <property type="entry name" value="ATPase-IIIB_Mg"/>
    <property type="match status" value="1"/>
</dbReference>
<feature type="transmembrane region" description="Helical" evidence="18">
    <location>
        <begin position="72"/>
        <end position="91"/>
    </location>
</feature>
<dbReference type="InterPro" id="IPR023299">
    <property type="entry name" value="ATPase_P-typ_cyto_dom_N"/>
</dbReference>
<evidence type="ECO:0000256" key="16">
    <source>
        <dbReference type="ARBA" id="ARBA00029806"/>
    </source>
</evidence>
<evidence type="ECO:0000256" key="9">
    <source>
        <dbReference type="ARBA" id="ARBA00022692"/>
    </source>
</evidence>
<dbReference type="GO" id="GO:0005886">
    <property type="term" value="C:plasma membrane"/>
    <property type="evidence" value="ECO:0007669"/>
    <property type="project" value="UniProtKB-SubCell"/>
</dbReference>
<dbReference type="InterPro" id="IPR023298">
    <property type="entry name" value="ATPase_P-typ_TM_dom_sf"/>
</dbReference>
<evidence type="ECO:0000256" key="3">
    <source>
        <dbReference type="ARBA" id="ARBA00008746"/>
    </source>
</evidence>
<keyword evidence="13" id="KW-1278">Translocase</keyword>
<evidence type="ECO:0000256" key="18">
    <source>
        <dbReference type="SAM" id="Phobius"/>
    </source>
</evidence>
<dbReference type="EMBL" id="CP065315">
    <property type="protein sequence ID" value="QQR06518.1"/>
    <property type="molecule type" value="Genomic_DNA"/>
</dbReference>
<accession>A0AAX1KKY9</accession>
<keyword evidence="7" id="KW-0997">Cell inner membrane</keyword>
<dbReference type="EC" id="7.2.2.14" evidence="4"/>
<dbReference type="InterPro" id="IPR018303">
    <property type="entry name" value="ATPase_P-typ_P_site"/>
</dbReference>
<dbReference type="SUPFAM" id="SSF81665">
    <property type="entry name" value="Calcium ATPase, transmembrane domain M"/>
    <property type="match status" value="1"/>
</dbReference>
<evidence type="ECO:0000313" key="21">
    <source>
        <dbReference type="Proteomes" id="UP000595792"/>
    </source>
</evidence>
<dbReference type="GO" id="GO:0015444">
    <property type="term" value="F:P-type magnesium transporter activity"/>
    <property type="evidence" value="ECO:0007669"/>
    <property type="project" value="UniProtKB-EC"/>
</dbReference>
<feature type="transmembrane region" description="Helical" evidence="18">
    <location>
        <begin position="791"/>
        <end position="814"/>
    </location>
</feature>
<dbReference type="SFLD" id="SFLDG00002">
    <property type="entry name" value="C1.7:_P-type_atpase_like"/>
    <property type="match status" value="1"/>
</dbReference>
<dbReference type="InterPro" id="IPR004014">
    <property type="entry name" value="ATPase_P-typ_cation-transptr_N"/>
</dbReference>
<evidence type="ECO:0000256" key="4">
    <source>
        <dbReference type="ARBA" id="ARBA00012786"/>
    </source>
</evidence>
<feature type="transmembrane region" description="Helical" evidence="18">
    <location>
        <begin position="265"/>
        <end position="286"/>
    </location>
</feature>
<dbReference type="InterPro" id="IPR006068">
    <property type="entry name" value="ATPase_P-typ_cation-transptr_C"/>
</dbReference>
<dbReference type="SUPFAM" id="SSF56784">
    <property type="entry name" value="HAD-like"/>
    <property type="match status" value="1"/>
</dbReference>
<comment type="similarity">
    <text evidence="3">Belongs to the cation transport ATPase (P-type) (TC 3.A.3) family. Type IIIB subfamily.</text>
</comment>
<dbReference type="PANTHER" id="PTHR42861">
    <property type="entry name" value="CALCIUM-TRANSPORTING ATPASE"/>
    <property type="match status" value="1"/>
</dbReference>
<evidence type="ECO:0000256" key="15">
    <source>
        <dbReference type="ARBA" id="ARBA00023136"/>
    </source>
</evidence>
<dbReference type="Pfam" id="PF00689">
    <property type="entry name" value="Cation_ATPase_C"/>
    <property type="match status" value="1"/>
</dbReference>
<keyword evidence="12" id="KW-0460">Magnesium</keyword>
<dbReference type="SFLD" id="SFLDS00003">
    <property type="entry name" value="Haloacid_Dehalogenase"/>
    <property type="match status" value="1"/>
</dbReference>
<dbReference type="Gene3D" id="3.40.1110.10">
    <property type="entry name" value="Calcium-transporting ATPase, cytoplasmic domain N"/>
    <property type="match status" value="1"/>
</dbReference>
<organism evidence="20 21">
    <name type="scientific">Flavonifractor plautii</name>
    <name type="common">Fusobacterium plautii</name>
    <dbReference type="NCBI Taxonomy" id="292800"/>
    <lineage>
        <taxon>Bacteria</taxon>
        <taxon>Bacillati</taxon>
        <taxon>Bacillota</taxon>
        <taxon>Clostridia</taxon>
        <taxon>Eubacteriales</taxon>
        <taxon>Oscillospiraceae</taxon>
        <taxon>Flavonifractor</taxon>
    </lineage>
</organism>
<feature type="transmembrane region" description="Helical" evidence="18">
    <location>
        <begin position="860"/>
        <end position="880"/>
    </location>
</feature>
<reference evidence="20 21" key="1">
    <citation type="submission" date="2020-11" db="EMBL/GenBank/DDBJ databases">
        <title>Closed and high quality bacterial genomes of the OMM12 community.</title>
        <authorList>
            <person name="Marbouty M."/>
            <person name="Lamy-Besnier Q."/>
            <person name="Debarbieux L."/>
            <person name="Koszul R."/>
        </authorList>
    </citation>
    <scope>NUCLEOTIDE SEQUENCE [LARGE SCALE GENOMIC DNA]</scope>
    <source>
        <strain evidence="20 21">YL31</strain>
    </source>
</reference>
<dbReference type="KEGG" id="fpla:A4U99_06335"/>
<feature type="transmembrane region" description="Helical" evidence="18">
    <location>
        <begin position="103"/>
        <end position="122"/>
    </location>
</feature>
<dbReference type="InterPro" id="IPR044492">
    <property type="entry name" value="P_typ_ATPase_HD_dom"/>
</dbReference>
<dbReference type="GO" id="GO:0005524">
    <property type="term" value="F:ATP binding"/>
    <property type="evidence" value="ECO:0007669"/>
    <property type="project" value="UniProtKB-KW"/>
</dbReference>
<gene>
    <name evidence="20" type="primary">mgtA</name>
    <name evidence="20" type="ORF">I5Q84_03180</name>
</gene>
<dbReference type="Pfam" id="PF00690">
    <property type="entry name" value="Cation_ATPase_N"/>
    <property type="match status" value="1"/>
</dbReference>
<evidence type="ECO:0000256" key="13">
    <source>
        <dbReference type="ARBA" id="ARBA00022967"/>
    </source>
</evidence>
<evidence type="ECO:0000256" key="10">
    <source>
        <dbReference type="ARBA" id="ARBA00022741"/>
    </source>
</evidence>
<evidence type="ECO:0000313" key="20">
    <source>
        <dbReference type="EMBL" id="QQR06518.1"/>
    </source>
</evidence>